<feature type="compositionally biased region" description="Polar residues" evidence="12">
    <location>
        <begin position="355"/>
        <end position="369"/>
    </location>
</feature>
<feature type="domain" description="C2H2-type" evidence="13">
    <location>
        <begin position="619"/>
        <end position="647"/>
    </location>
</feature>
<keyword evidence="15" id="KW-1185">Reference proteome</keyword>
<accession>A0AA88I9P9</accession>
<feature type="compositionally biased region" description="Polar residues" evidence="12">
    <location>
        <begin position="482"/>
        <end position="495"/>
    </location>
</feature>
<dbReference type="InterPro" id="IPR036236">
    <property type="entry name" value="Znf_C2H2_sf"/>
</dbReference>
<dbReference type="EMBL" id="JAVRJZ010000007">
    <property type="protein sequence ID" value="KAK2720496.1"/>
    <property type="molecule type" value="Genomic_DNA"/>
</dbReference>
<feature type="compositionally biased region" description="Low complexity" evidence="12">
    <location>
        <begin position="568"/>
        <end position="593"/>
    </location>
</feature>
<feature type="compositionally biased region" description="Low complexity" evidence="12">
    <location>
        <begin position="399"/>
        <end position="413"/>
    </location>
</feature>
<evidence type="ECO:0000313" key="14">
    <source>
        <dbReference type="EMBL" id="KAK2720496.1"/>
    </source>
</evidence>
<keyword evidence="3" id="KW-0479">Metal-binding</keyword>
<protein>
    <recommendedName>
        <fullName evidence="13">C2H2-type domain-containing protein</fullName>
    </recommendedName>
</protein>
<dbReference type="GO" id="GO:0008270">
    <property type="term" value="F:zinc ion binding"/>
    <property type="evidence" value="ECO:0007669"/>
    <property type="project" value="UniProtKB-KW"/>
</dbReference>
<keyword evidence="10" id="KW-0539">Nucleus</keyword>
<evidence type="ECO:0000313" key="15">
    <source>
        <dbReference type="Proteomes" id="UP001187531"/>
    </source>
</evidence>
<name>A0AA88I9P9_ARTSF</name>
<dbReference type="Pfam" id="PF00096">
    <property type="entry name" value="zf-C2H2"/>
    <property type="match status" value="3"/>
</dbReference>
<feature type="compositionally biased region" description="Low complexity" evidence="12">
    <location>
        <begin position="442"/>
        <end position="461"/>
    </location>
</feature>
<feature type="domain" description="C2H2-type" evidence="13">
    <location>
        <begin position="704"/>
        <end position="731"/>
    </location>
</feature>
<evidence type="ECO:0000256" key="5">
    <source>
        <dbReference type="ARBA" id="ARBA00022771"/>
    </source>
</evidence>
<dbReference type="Gene3D" id="3.30.160.60">
    <property type="entry name" value="Classic Zinc Finger"/>
    <property type="match status" value="4"/>
</dbReference>
<evidence type="ECO:0000256" key="2">
    <source>
        <dbReference type="ARBA" id="ARBA00006991"/>
    </source>
</evidence>
<evidence type="ECO:0000256" key="9">
    <source>
        <dbReference type="ARBA" id="ARBA00023163"/>
    </source>
</evidence>
<dbReference type="GO" id="GO:0000981">
    <property type="term" value="F:DNA-binding transcription factor activity, RNA polymerase II-specific"/>
    <property type="evidence" value="ECO:0007669"/>
    <property type="project" value="TreeGrafter"/>
</dbReference>
<organism evidence="14 15">
    <name type="scientific">Artemia franciscana</name>
    <name type="common">Brine shrimp</name>
    <name type="synonym">Artemia sanfranciscana</name>
    <dbReference type="NCBI Taxonomy" id="6661"/>
    <lineage>
        <taxon>Eukaryota</taxon>
        <taxon>Metazoa</taxon>
        <taxon>Ecdysozoa</taxon>
        <taxon>Arthropoda</taxon>
        <taxon>Crustacea</taxon>
        <taxon>Branchiopoda</taxon>
        <taxon>Anostraca</taxon>
        <taxon>Artemiidae</taxon>
        <taxon>Artemia</taxon>
    </lineage>
</organism>
<feature type="region of interest" description="Disordered" evidence="12">
    <location>
        <begin position="523"/>
        <end position="593"/>
    </location>
</feature>
<dbReference type="FunFam" id="3.30.160.60:FF:001156">
    <property type="entry name" value="Zinc finger protein 407"/>
    <property type="match status" value="1"/>
</dbReference>
<dbReference type="GO" id="GO:0005634">
    <property type="term" value="C:nucleus"/>
    <property type="evidence" value="ECO:0007669"/>
    <property type="project" value="UniProtKB-SubCell"/>
</dbReference>
<dbReference type="AlphaFoldDB" id="A0AA88I9P9"/>
<evidence type="ECO:0000256" key="7">
    <source>
        <dbReference type="ARBA" id="ARBA00023015"/>
    </source>
</evidence>
<keyword evidence="7" id="KW-0805">Transcription regulation</keyword>
<dbReference type="Proteomes" id="UP001187531">
    <property type="component" value="Unassembled WGS sequence"/>
</dbReference>
<keyword evidence="4" id="KW-0677">Repeat</keyword>
<dbReference type="InterPro" id="IPR013087">
    <property type="entry name" value="Znf_C2H2_type"/>
</dbReference>
<dbReference type="SMART" id="SM00355">
    <property type="entry name" value="ZnF_C2H2"/>
    <property type="match status" value="7"/>
</dbReference>
<dbReference type="SUPFAM" id="SSF57667">
    <property type="entry name" value="beta-beta-alpha zinc fingers"/>
    <property type="match status" value="3"/>
</dbReference>
<evidence type="ECO:0000256" key="6">
    <source>
        <dbReference type="ARBA" id="ARBA00022833"/>
    </source>
</evidence>
<sequence length="736" mass="80255">MTSENARSPKTVLPDDGRHIETSLNCDECGVAFESVQSLEVHRHYHQGNLLSRWALEHGPPTYSNGPEDRQNSFDTRLNSYHSHQNFQQHQNGLMSNGANFPCDRCGVILPSPYALSDHINIMHREVNEGYSIHPPPIREMPDSSSEILDLDSQRVHVYQPGQAPPPLISLGQNYQNSSATSGSSYGSSAWISSQFCVPTPQPPSSFSPVVGYPSNQTGVMLGPQMQHPNQQPPRWMQPSQGHRVPGFPSSIMIQGQMPTSTSSRDVRPKAFYCAACNKGFTSSGHLKRHYSTNIHQNAVKASGLPDPALQYPTRKKNKMKAADTTSLPQTSSSPAPGSPESSTSSGDVSGQFYEDSQGTPPATASQGLMSPGHFRQDFQSMPQQGQFHSSSQNSFKGNVGSTSNFSVTTSNSAGFTGTNGNGPSNFLGSNNSEFSQVTPFSTENTSTNSTTNGTNSTSMTVPASNQSPSNGPPSYSDLPHFQSQASQYTSGPTQPLRSLASFASGPIYPPFSSTYNQDVPNFSYSALPPNSQAPPSEGTRGAGPYDEASLGFNNNNTLDIGEKPMFGRASGSSDGESSTSVSSRSEPASPERFPANIFLNSLTEADVSAITGGGEVKYRCSYCDKTFNRTCYLTQHCNSYHVGDRPFKCGICGKRFCDEENYKYHQSKHVGNKPYKCHQCPKQFNHKTDLNRHMCVHTGLKPYICRVCQKGFIRKDHMHKHIATHITQKRKIHSP</sequence>
<comment type="subcellular location">
    <subcellularLocation>
        <location evidence="1">Nucleus</location>
    </subcellularLocation>
</comment>
<evidence type="ECO:0000256" key="10">
    <source>
        <dbReference type="ARBA" id="ARBA00023242"/>
    </source>
</evidence>
<dbReference type="PANTHER" id="PTHR24394">
    <property type="entry name" value="ZINC FINGER PROTEIN"/>
    <property type="match status" value="1"/>
</dbReference>
<proteinExistence type="inferred from homology"/>
<feature type="compositionally biased region" description="Polar residues" evidence="12">
    <location>
        <begin position="462"/>
        <end position="474"/>
    </location>
</feature>
<evidence type="ECO:0000256" key="4">
    <source>
        <dbReference type="ARBA" id="ARBA00022737"/>
    </source>
</evidence>
<feature type="domain" description="C2H2-type" evidence="13">
    <location>
        <begin position="648"/>
        <end position="675"/>
    </location>
</feature>
<keyword evidence="9" id="KW-0804">Transcription</keyword>
<comment type="similarity">
    <text evidence="2">Belongs to the krueppel C2H2-type zinc-finger protein family.</text>
</comment>
<keyword evidence="5 11" id="KW-0863">Zinc-finger</keyword>
<gene>
    <name evidence="14" type="ORF">QYM36_004395</name>
</gene>
<keyword evidence="6" id="KW-0862">Zinc</keyword>
<feature type="domain" description="C2H2-type" evidence="13">
    <location>
        <begin position="24"/>
        <end position="51"/>
    </location>
</feature>
<dbReference type="PROSITE" id="PS00028">
    <property type="entry name" value="ZINC_FINGER_C2H2_1"/>
    <property type="match status" value="7"/>
</dbReference>
<feature type="domain" description="C2H2-type" evidence="13">
    <location>
        <begin position="676"/>
        <end position="703"/>
    </location>
</feature>
<evidence type="ECO:0000256" key="1">
    <source>
        <dbReference type="ARBA" id="ARBA00004123"/>
    </source>
</evidence>
<feature type="compositionally biased region" description="Polar residues" evidence="12">
    <location>
        <begin position="523"/>
        <end position="535"/>
    </location>
</feature>
<dbReference type="Pfam" id="PF12171">
    <property type="entry name" value="zf-C2H2_jaz"/>
    <property type="match status" value="1"/>
</dbReference>
<evidence type="ECO:0000256" key="8">
    <source>
        <dbReference type="ARBA" id="ARBA00023125"/>
    </source>
</evidence>
<dbReference type="PANTHER" id="PTHR24394:SF44">
    <property type="entry name" value="ZINC FINGER PROTEIN 271-LIKE"/>
    <property type="match status" value="1"/>
</dbReference>
<evidence type="ECO:0000259" key="13">
    <source>
        <dbReference type="PROSITE" id="PS50157"/>
    </source>
</evidence>
<feature type="compositionally biased region" description="Low complexity" evidence="12">
    <location>
        <begin position="332"/>
        <end position="351"/>
    </location>
</feature>
<dbReference type="FunFam" id="3.30.160.60:FF:000100">
    <property type="entry name" value="Zinc finger 45-like"/>
    <property type="match status" value="1"/>
</dbReference>
<dbReference type="PROSITE" id="PS50157">
    <property type="entry name" value="ZINC_FINGER_C2H2_2"/>
    <property type="match status" value="6"/>
</dbReference>
<evidence type="ECO:0000256" key="3">
    <source>
        <dbReference type="ARBA" id="ARBA00022723"/>
    </source>
</evidence>
<reference evidence="14" key="1">
    <citation type="submission" date="2023-07" db="EMBL/GenBank/DDBJ databases">
        <title>Chromosome-level genome assembly of Artemia franciscana.</title>
        <authorList>
            <person name="Jo E."/>
        </authorList>
    </citation>
    <scope>NUCLEOTIDE SEQUENCE</scope>
    <source>
        <tissue evidence="14">Whole body</tissue>
    </source>
</reference>
<feature type="compositionally biased region" description="Polar residues" evidence="12">
    <location>
        <begin position="378"/>
        <end position="397"/>
    </location>
</feature>
<keyword evidence="8" id="KW-0238">DNA-binding</keyword>
<feature type="domain" description="C2H2-type" evidence="13">
    <location>
        <begin position="272"/>
        <end position="301"/>
    </location>
</feature>
<comment type="caution">
    <text evidence="14">The sequence shown here is derived from an EMBL/GenBank/DDBJ whole genome shotgun (WGS) entry which is preliminary data.</text>
</comment>
<feature type="compositionally biased region" description="Polar residues" evidence="12">
    <location>
        <begin position="414"/>
        <end position="441"/>
    </location>
</feature>
<feature type="region of interest" description="Disordered" evidence="12">
    <location>
        <begin position="302"/>
        <end position="495"/>
    </location>
</feature>
<dbReference type="GO" id="GO:0003677">
    <property type="term" value="F:DNA binding"/>
    <property type="evidence" value="ECO:0007669"/>
    <property type="project" value="UniProtKB-KW"/>
</dbReference>
<dbReference type="InterPro" id="IPR022755">
    <property type="entry name" value="Znf_C2H2_jaz"/>
</dbReference>
<evidence type="ECO:0000256" key="12">
    <source>
        <dbReference type="SAM" id="MobiDB-lite"/>
    </source>
</evidence>
<evidence type="ECO:0000256" key="11">
    <source>
        <dbReference type="PROSITE-ProRule" id="PRU00042"/>
    </source>
</evidence>